<dbReference type="EMBL" id="KF900380">
    <property type="protein sequence ID" value="AIE92914.1"/>
    <property type="molecule type" value="Genomic_DNA"/>
</dbReference>
<feature type="region of interest" description="Disordered" evidence="1">
    <location>
        <begin position="88"/>
        <end position="107"/>
    </location>
</feature>
<evidence type="ECO:0000256" key="2">
    <source>
        <dbReference type="SAM" id="Phobius"/>
    </source>
</evidence>
<accession>A0A075FNJ5</accession>
<protein>
    <submittedName>
        <fullName evidence="3">Uncharacterized protein</fullName>
    </submittedName>
</protein>
<feature type="region of interest" description="Disordered" evidence="1">
    <location>
        <begin position="1"/>
        <end position="23"/>
    </location>
</feature>
<keyword evidence="2" id="KW-0812">Transmembrane</keyword>
<organism evidence="3">
    <name type="scientific">uncultured marine group II/III euryarchaeote AD1000_30_B09</name>
    <dbReference type="NCBI Taxonomy" id="1457750"/>
    <lineage>
        <taxon>Archaea</taxon>
        <taxon>Methanobacteriati</taxon>
        <taxon>Methanobacteriota</taxon>
        <taxon>environmental samples</taxon>
    </lineage>
</organism>
<reference evidence="3" key="1">
    <citation type="journal article" date="2014" name="Genome Biol. Evol.">
        <title>Pangenome evidence for extensive interdomain horizontal transfer affecting lineage core and shell genes in uncultured planktonic thaumarchaeota and euryarchaeota.</title>
        <authorList>
            <person name="Deschamps P."/>
            <person name="Zivanovic Y."/>
            <person name="Moreira D."/>
            <person name="Rodriguez-Valera F."/>
            <person name="Lopez-Garcia P."/>
        </authorList>
    </citation>
    <scope>NUCLEOTIDE SEQUENCE</scope>
</reference>
<evidence type="ECO:0000256" key="1">
    <source>
        <dbReference type="SAM" id="MobiDB-lite"/>
    </source>
</evidence>
<feature type="transmembrane region" description="Helical" evidence="2">
    <location>
        <begin position="57"/>
        <end position="77"/>
    </location>
</feature>
<evidence type="ECO:0000313" key="3">
    <source>
        <dbReference type="EMBL" id="AIE92914.1"/>
    </source>
</evidence>
<sequence>MDDKEPVRFGAEFGPKRSSRSSGVSLSTFKTLVWVSNLGGLVLFAIGLELMVVQQAFYLGLGCMVAGVIIALFPSNYEIVGMDEMTLGDNEVDSDSTDSPGAESQGD</sequence>
<feature type="transmembrane region" description="Helical" evidence="2">
    <location>
        <begin position="31"/>
        <end position="50"/>
    </location>
</feature>
<dbReference type="AlphaFoldDB" id="A0A075FNJ5"/>
<proteinExistence type="predicted"/>
<keyword evidence="2" id="KW-0472">Membrane</keyword>
<keyword evidence="2" id="KW-1133">Transmembrane helix</keyword>
<name>A0A075FNJ5_9EURY</name>